<proteinExistence type="predicted"/>
<protein>
    <submittedName>
        <fullName evidence="8">Uncharacterized protein LOC106156421</fullName>
    </submittedName>
</protein>
<name>A0A1S3HM93_LINAN</name>
<keyword evidence="4" id="KW-0325">Glycoprotein</keyword>
<comment type="subcellular location">
    <subcellularLocation>
        <location evidence="1">Secreted</location>
    </subcellularLocation>
</comment>
<dbReference type="InParanoid" id="A0A1S3HM93"/>
<feature type="signal peptide" evidence="5">
    <location>
        <begin position="1"/>
        <end position="25"/>
    </location>
</feature>
<dbReference type="OrthoDB" id="10018712at2759"/>
<keyword evidence="7" id="KW-1185">Reference proteome</keyword>
<dbReference type="RefSeq" id="XP_013387132.1">
    <property type="nucleotide sequence ID" value="XM_013531678.2"/>
</dbReference>
<sequence length="131" mass="15017">MDMFFIRTASFLCFMLILQTAYLNAELCSPCPGCPDCPKWTKWIDRDDISGTGDFETFDPPYLNRSAICEDGKAPIDIECDIQTSRKIWWLHSYVLRPGYNCTLQNGIGCFNRDQGSGYCPDYRVRFLCPA</sequence>
<evidence type="ECO:0000313" key="8">
    <source>
        <dbReference type="RefSeq" id="XP_013387132.1"/>
    </source>
</evidence>
<evidence type="ECO:0000256" key="2">
    <source>
        <dbReference type="ARBA" id="ARBA00022525"/>
    </source>
</evidence>
<dbReference type="AlphaFoldDB" id="A0A1S3HM93"/>
<keyword evidence="3 5" id="KW-0732">Signal</keyword>
<dbReference type="Pfam" id="PF13330">
    <property type="entry name" value="Mucin2_WxxW"/>
    <property type="match status" value="1"/>
</dbReference>
<organism evidence="7 8">
    <name type="scientific">Lingula anatina</name>
    <name type="common">Brachiopod</name>
    <name type="synonym">Lingula unguis</name>
    <dbReference type="NCBI Taxonomy" id="7574"/>
    <lineage>
        <taxon>Eukaryota</taxon>
        <taxon>Metazoa</taxon>
        <taxon>Spiralia</taxon>
        <taxon>Lophotrochozoa</taxon>
        <taxon>Brachiopoda</taxon>
        <taxon>Linguliformea</taxon>
        <taxon>Lingulata</taxon>
        <taxon>Lingulida</taxon>
        <taxon>Linguloidea</taxon>
        <taxon>Lingulidae</taxon>
        <taxon>Lingula</taxon>
    </lineage>
</organism>
<evidence type="ECO:0000256" key="3">
    <source>
        <dbReference type="ARBA" id="ARBA00022729"/>
    </source>
</evidence>
<reference evidence="8" key="1">
    <citation type="submission" date="2025-08" db="UniProtKB">
        <authorList>
            <consortium name="RefSeq"/>
        </authorList>
    </citation>
    <scope>IDENTIFICATION</scope>
    <source>
        <tissue evidence="8">Gonads</tissue>
    </source>
</reference>
<dbReference type="GeneID" id="106156421"/>
<evidence type="ECO:0000256" key="4">
    <source>
        <dbReference type="ARBA" id="ARBA00023180"/>
    </source>
</evidence>
<evidence type="ECO:0000256" key="5">
    <source>
        <dbReference type="SAM" id="SignalP"/>
    </source>
</evidence>
<accession>A0A1S3HM93</accession>
<dbReference type="GO" id="GO:0005576">
    <property type="term" value="C:extracellular region"/>
    <property type="evidence" value="ECO:0007669"/>
    <property type="project" value="UniProtKB-SubCell"/>
</dbReference>
<evidence type="ECO:0000313" key="7">
    <source>
        <dbReference type="Proteomes" id="UP000085678"/>
    </source>
</evidence>
<evidence type="ECO:0000256" key="1">
    <source>
        <dbReference type="ARBA" id="ARBA00004613"/>
    </source>
</evidence>
<dbReference type="KEGG" id="lak:106156421"/>
<dbReference type="Proteomes" id="UP000085678">
    <property type="component" value="Unplaced"/>
</dbReference>
<evidence type="ECO:0000259" key="6">
    <source>
        <dbReference type="Pfam" id="PF13330"/>
    </source>
</evidence>
<feature type="chain" id="PRO_5010342586" evidence="5">
    <location>
        <begin position="26"/>
        <end position="131"/>
    </location>
</feature>
<keyword evidence="2" id="KW-0964">Secreted</keyword>
<gene>
    <name evidence="8" type="primary">LOC106156421</name>
</gene>
<feature type="domain" description="WxxW" evidence="6">
    <location>
        <begin position="40"/>
        <end position="129"/>
    </location>
</feature>
<dbReference type="InterPro" id="IPR025155">
    <property type="entry name" value="WxxW_domain"/>
</dbReference>